<evidence type="ECO:0000256" key="6">
    <source>
        <dbReference type="ARBA" id="ARBA00023316"/>
    </source>
</evidence>
<dbReference type="HAMAP" id="MF_00258">
    <property type="entry name" value="Glu_racemase"/>
    <property type="match status" value="1"/>
</dbReference>
<dbReference type="KEGG" id="wne:PIG85_07575"/>
<dbReference type="SUPFAM" id="SSF53681">
    <property type="entry name" value="Aspartate/glutamate racemase"/>
    <property type="match status" value="2"/>
</dbReference>
<evidence type="ECO:0000256" key="7">
    <source>
        <dbReference type="HAMAP-Rule" id="MF_00258"/>
    </source>
</evidence>
<protein>
    <recommendedName>
        <fullName evidence="2 7">Glutamate racemase</fullName>
        <ecNumber evidence="2 7">5.1.1.3</ecNumber>
    </recommendedName>
</protein>
<keyword evidence="4 7" id="KW-0573">Peptidoglycan synthesis</keyword>
<keyword evidence="3 7" id="KW-0133">Cell shape</keyword>
<dbReference type="PANTHER" id="PTHR21198">
    <property type="entry name" value="GLUTAMATE RACEMASE"/>
    <property type="match status" value="1"/>
</dbReference>
<dbReference type="Gene3D" id="3.40.50.1860">
    <property type="match status" value="2"/>
</dbReference>
<evidence type="ECO:0000256" key="5">
    <source>
        <dbReference type="ARBA" id="ARBA00023235"/>
    </source>
</evidence>
<dbReference type="FunFam" id="3.40.50.1860:FF:000001">
    <property type="entry name" value="Glutamate racemase"/>
    <property type="match status" value="1"/>
</dbReference>
<evidence type="ECO:0000313" key="9">
    <source>
        <dbReference type="Proteomes" id="UP001211044"/>
    </source>
</evidence>
<dbReference type="InterPro" id="IPR033134">
    <property type="entry name" value="Asp/Glu_racemase_AS_2"/>
</dbReference>
<dbReference type="GO" id="GO:0071555">
    <property type="term" value="P:cell wall organization"/>
    <property type="evidence" value="ECO:0007669"/>
    <property type="project" value="UniProtKB-KW"/>
</dbReference>
<dbReference type="AlphaFoldDB" id="A0AB38XMC5"/>
<dbReference type="GO" id="GO:0008881">
    <property type="term" value="F:glutamate racemase activity"/>
    <property type="evidence" value="ECO:0007669"/>
    <property type="project" value="UniProtKB-UniRule"/>
</dbReference>
<comment type="similarity">
    <text evidence="7">Belongs to the aspartate/glutamate racemases family.</text>
</comment>
<evidence type="ECO:0000256" key="1">
    <source>
        <dbReference type="ARBA" id="ARBA00001602"/>
    </source>
</evidence>
<feature type="binding site" evidence="7">
    <location>
        <begin position="189"/>
        <end position="190"/>
    </location>
    <ligand>
        <name>substrate</name>
    </ligand>
</feature>
<proteinExistence type="inferred from homology"/>
<feature type="active site" description="Proton donor/acceptor" evidence="7">
    <location>
        <position position="74"/>
    </location>
</feature>
<dbReference type="EC" id="5.1.1.3" evidence="2 7"/>
<evidence type="ECO:0000313" key="8">
    <source>
        <dbReference type="EMBL" id="WCE45510.1"/>
    </source>
</evidence>
<evidence type="ECO:0000256" key="4">
    <source>
        <dbReference type="ARBA" id="ARBA00022984"/>
    </source>
</evidence>
<keyword evidence="5 7" id="KW-0413">Isomerase</keyword>
<comment type="pathway">
    <text evidence="7">Cell wall biogenesis; peptidoglycan biosynthesis.</text>
</comment>
<feature type="binding site" evidence="7">
    <location>
        <begin position="75"/>
        <end position="76"/>
    </location>
    <ligand>
        <name>substrate</name>
    </ligand>
</feature>
<feature type="binding site" evidence="7">
    <location>
        <begin position="10"/>
        <end position="11"/>
    </location>
    <ligand>
        <name>substrate</name>
    </ligand>
</feature>
<dbReference type="InterPro" id="IPR015942">
    <property type="entry name" value="Asp/Glu/hydantoin_racemase"/>
</dbReference>
<sequence length="267" mass="28505">MNDAPIGIFDSGLGGLTVARSVIDQLPHESVYYVGDTANTPYGEKSIPQVRELALAVMDDLVSKRGVKMLVIACNTATAAVLHDARERYTAKAGIPVVEVIRPAARRAVEATRNNRIGVIGTKATVRSGAYADALAAVPGLHVTQQACPRFVEFVESGITTGDEVLKVAREYLQPVKEAGVDTLILGCTHYPLLQGAISYVMGSKVTLVSSSDETAADVYRELMVRNLEATRGEPAHRFTCTGPTEPFLSLAKRIMGPGIPVIPEST</sequence>
<dbReference type="RefSeq" id="WP_101485997.1">
    <property type="nucleotide sequence ID" value="NZ_CP116394.1"/>
</dbReference>
<accession>A0AB38XMC5</accession>
<evidence type="ECO:0000256" key="2">
    <source>
        <dbReference type="ARBA" id="ARBA00013090"/>
    </source>
</evidence>
<dbReference type="InterPro" id="IPR001920">
    <property type="entry name" value="Asp/Glu_race"/>
</dbReference>
<name>A0AB38XMC5_9ACTO</name>
<dbReference type="NCBIfam" id="TIGR00067">
    <property type="entry name" value="glut_race"/>
    <property type="match status" value="1"/>
</dbReference>
<comment type="function">
    <text evidence="7">Provides the (R)-glutamate required for cell wall biosynthesis.</text>
</comment>
<dbReference type="PANTHER" id="PTHR21198:SF2">
    <property type="entry name" value="GLUTAMATE RACEMASE"/>
    <property type="match status" value="1"/>
</dbReference>
<comment type="catalytic activity">
    <reaction evidence="1 7">
        <text>L-glutamate = D-glutamate</text>
        <dbReference type="Rhea" id="RHEA:12813"/>
        <dbReference type="ChEBI" id="CHEBI:29985"/>
        <dbReference type="ChEBI" id="CHEBI:29986"/>
        <dbReference type="EC" id="5.1.1.3"/>
    </reaction>
</comment>
<dbReference type="EMBL" id="CP116394">
    <property type="protein sequence ID" value="WCE45510.1"/>
    <property type="molecule type" value="Genomic_DNA"/>
</dbReference>
<dbReference type="PROSITE" id="PS00924">
    <property type="entry name" value="ASP_GLU_RACEMASE_2"/>
    <property type="match status" value="1"/>
</dbReference>
<dbReference type="PROSITE" id="PS00923">
    <property type="entry name" value="ASP_GLU_RACEMASE_1"/>
    <property type="match status" value="1"/>
</dbReference>
<dbReference type="Pfam" id="PF01177">
    <property type="entry name" value="Asp_Glu_race"/>
    <property type="match status" value="1"/>
</dbReference>
<feature type="binding site" evidence="7">
    <location>
        <begin position="42"/>
        <end position="43"/>
    </location>
    <ligand>
        <name>substrate</name>
    </ligand>
</feature>
<gene>
    <name evidence="7 8" type="primary">murI</name>
    <name evidence="8" type="ORF">PIG85_07575</name>
</gene>
<dbReference type="InterPro" id="IPR004391">
    <property type="entry name" value="Glu_race"/>
</dbReference>
<dbReference type="GO" id="GO:0008360">
    <property type="term" value="P:regulation of cell shape"/>
    <property type="evidence" value="ECO:0007669"/>
    <property type="project" value="UniProtKB-KW"/>
</dbReference>
<organism evidence="8 9">
    <name type="scientific">Winkia neuii subsp. anitrata</name>
    <dbReference type="NCBI Taxonomy" id="29318"/>
    <lineage>
        <taxon>Bacteria</taxon>
        <taxon>Bacillati</taxon>
        <taxon>Actinomycetota</taxon>
        <taxon>Actinomycetes</taxon>
        <taxon>Actinomycetales</taxon>
        <taxon>Actinomycetaceae</taxon>
        <taxon>Winkia</taxon>
    </lineage>
</organism>
<evidence type="ECO:0000256" key="3">
    <source>
        <dbReference type="ARBA" id="ARBA00022960"/>
    </source>
</evidence>
<dbReference type="GO" id="GO:0009252">
    <property type="term" value="P:peptidoglycan biosynthetic process"/>
    <property type="evidence" value="ECO:0007669"/>
    <property type="project" value="UniProtKB-UniRule"/>
</dbReference>
<dbReference type="InterPro" id="IPR018187">
    <property type="entry name" value="Asp/Glu_racemase_AS_1"/>
</dbReference>
<reference evidence="8" key="1">
    <citation type="submission" date="2023-01" db="EMBL/GenBank/DDBJ databases">
        <title>Comparative Genomic Analysis of the Clinically-Derived Winkia Strain NY0527 Provides Evidence into the Taxonomic Reassignment of Winkia neuii and Characterizes Their Virulence Traits.</title>
        <authorList>
            <person name="Cai X."/>
            <person name="Peng Y."/>
            <person name="Li M."/>
            <person name="Qiu Y."/>
            <person name="Wang Y."/>
            <person name="Xu L."/>
            <person name="Hou Q."/>
        </authorList>
    </citation>
    <scope>NUCLEOTIDE SEQUENCE</scope>
    <source>
        <strain evidence="8">NY0527</strain>
    </source>
</reference>
<keyword evidence="6 7" id="KW-0961">Cell wall biogenesis/degradation</keyword>
<dbReference type="Proteomes" id="UP001211044">
    <property type="component" value="Chromosome"/>
</dbReference>
<feature type="active site" description="Proton donor/acceptor" evidence="7">
    <location>
        <position position="188"/>
    </location>
</feature>